<evidence type="ECO:0000313" key="1">
    <source>
        <dbReference type="EMBL" id="GGA89836.1"/>
    </source>
</evidence>
<dbReference type="AlphaFoldDB" id="A0A8J2XRP6"/>
<gene>
    <name evidence="1" type="ORF">GCM10011369_35030</name>
</gene>
<dbReference type="EMBL" id="BMDX01000029">
    <property type="protein sequence ID" value="GGA89836.1"/>
    <property type="molecule type" value="Genomic_DNA"/>
</dbReference>
<protein>
    <submittedName>
        <fullName evidence="1">Uncharacterized protein</fullName>
    </submittedName>
</protein>
<reference evidence="2" key="1">
    <citation type="journal article" date="2019" name="Int. J. Syst. Evol. Microbiol.">
        <title>The Global Catalogue of Microorganisms (GCM) 10K type strain sequencing project: providing services to taxonomists for standard genome sequencing and annotation.</title>
        <authorList>
            <consortium name="The Broad Institute Genomics Platform"/>
            <consortium name="The Broad Institute Genome Sequencing Center for Infectious Disease"/>
            <person name="Wu L."/>
            <person name="Ma J."/>
        </authorList>
    </citation>
    <scope>NUCLEOTIDE SEQUENCE [LARGE SCALE GENOMIC DNA]</scope>
    <source>
        <strain evidence="2">CGMCC 1.10130</strain>
    </source>
</reference>
<evidence type="ECO:0000313" key="2">
    <source>
        <dbReference type="Proteomes" id="UP000619743"/>
    </source>
</evidence>
<proteinExistence type="predicted"/>
<keyword evidence="2" id="KW-1185">Reference proteome</keyword>
<name>A0A8J2XRP6_9GAMM</name>
<sequence>MDRKCLYLAKQMNRIVKKLKKDPIDQRQLKTDLSDYQLEWREHGCDQGGKAVTNRS</sequence>
<accession>A0A8J2XRP6</accession>
<comment type="caution">
    <text evidence="1">The sequence shown here is derived from an EMBL/GenBank/DDBJ whole genome shotgun (WGS) entry which is preliminary data.</text>
</comment>
<dbReference type="Proteomes" id="UP000619743">
    <property type="component" value="Unassembled WGS sequence"/>
</dbReference>
<organism evidence="1 2">
    <name type="scientific">Neiella marina</name>
    <dbReference type="NCBI Taxonomy" id="508461"/>
    <lineage>
        <taxon>Bacteria</taxon>
        <taxon>Pseudomonadati</taxon>
        <taxon>Pseudomonadota</taxon>
        <taxon>Gammaproteobacteria</taxon>
        <taxon>Alteromonadales</taxon>
        <taxon>Echinimonadaceae</taxon>
        <taxon>Neiella</taxon>
    </lineage>
</organism>